<dbReference type="EMBL" id="CZDF01000164">
    <property type="protein sequence ID" value="CUR33876.1"/>
    <property type="molecule type" value="Genomic_DNA"/>
</dbReference>
<dbReference type="Pfam" id="PF01381">
    <property type="entry name" value="HTH_3"/>
    <property type="match status" value="1"/>
</dbReference>
<dbReference type="OrthoDB" id="436965at2"/>
<dbReference type="AlphaFoldDB" id="A0A1J1LPN4"/>
<feature type="compositionally biased region" description="Polar residues" evidence="1">
    <location>
        <begin position="422"/>
        <end position="431"/>
    </location>
</feature>
<evidence type="ECO:0000313" key="4">
    <source>
        <dbReference type="Proteomes" id="UP000184315"/>
    </source>
</evidence>
<organism evidence="3 4">
    <name type="scientific">Planktothrix tepida PCC 9214</name>
    <dbReference type="NCBI Taxonomy" id="671072"/>
    <lineage>
        <taxon>Bacteria</taxon>
        <taxon>Bacillati</taxon>
        <taxon>Cyanobacteriota</taxon>
        <taxon>Cyanophyceae</taxon>
        <taxon>Oscillatoriophycideae</taxon>
        <taxon>Oscillatoriales</taxon>
        <taxon>Microcoleaceae</taxon>
        <taxon>Planktothrix</taxon>
    </lineage>
</organism>
<feature type="region of interest" description="Disordered" evidence="1">
    <location>
        <begin position="411"/>
        <end position="431"/>
    </location>
</feature>
<feature type="domain" description="HTH cro/C1-type" evidence="2">
    <location>
        <begin position="457"/>
        <end position="493"/>
    </location>
</feature>
<accession>A0A1J1LPN4</accession>
<dbReference type="SUPFAM" id="SSF47413">
    <property type="entry name" value="lambda repressor-like DNA-binding domains"/>
    <property type="match status" value="1"/>
</dbReference>
<name>A0A1J1LPN4_9CYAN</name>
<protein>
    <recommendedName>
        <fullName evidence="2">HTH cro/C1-type domain-containing protein</fullName>
    </recommendedName>
</protein>
<reference evidence="4" key="1">
    <citation type="submission" date="2015-10" db="EMBL/GenBank/DDBJ databases">
        <authorList>
            <person name="Regsiter A."/>
            <person name="william w."/>
        </authorList>
    </citation>
    <scope>NUCLEOTIDE SEQUENCE [LARGE SCALE GENOMIC DNA]</scope>
</reference>
<keyword evidence="4" id="KW-1185">Reference proteome</keyword>
<proteinExistence type="predicted"/>
<evidence type="ECO:0000259" key="2">
    <source>
        <dbReference type="PROSITE" id="PS50943"/>
    </source>
</evidence>
<dbReference type="STRING" id="671072.PL9214580005"/>
<sequence>MGTNIDNTNAKVDAIQLEIFGLNCPQTPVVRKRTRKAINLPLTELPLFVNKDIEMMATGAPVISATQAYLKPPDWEKYNEGSLYFSKEFGKGRFVEFFILNNQKQQPEFITEQAEPEILERYGVMAARLHVLFAAYAARQEQPWKDPFDLRGTDLIKSLGLHQTHRMNKSAKLKAVADLAWIVGTLGAKIHWYEGELNLCIRHTSPIWTILYVEEFYQPDLFQETGELIEVVIRVMPGAWTEKFLNKQDEQSKKALYQYGFVNSDIFKLNHYKHNLASALALYLVQNRRFHPKGTYRIESLLRGILSQEKIEEVRQKKQYRSRFFKQFYEALEALTEIGFKFKFAPSFPKVLLPAWAELPDEKTNKLDPIETAPLEQSLPKGFFDTWLNSVVIVTAPLKIESAMKVFERKKRKALPPKSPKVSKQSNPTQKLEQVEIIDSQTDVQPEPYPALTGEMVKQMRQSQGWTQAYLASKIGKSVSWVKLVESGRRKINESSQGTLREILGI</sequence>
<dbReference type="CDD" id="cd00093">
    <property type="entry name" value="HTH_XRE"/>
    <property type="match status" value="1"/>
</dbReference>
<dbReference type="InterPro" id="IPR010982">
    <property type="entry name" value="Lambda_DNA-bd_dom_sf"/>
</dbReference>
<dbReference type="Proteomes" id="UP000184315">
    <property type="component" value="Unassembled WGS sequence"/>
</dbReference>
<dbReference type="GO" id="GO:0003677">
    <property type="term" value="F:DNA binding"/>
    <property type="evidence" value="ECO:0007669"/>
    <property type="project" value="InterPro"/>
</dbReference>
<dbReference type="InterPro" id="IPR001387">
    <property type="entry name" value="Cro/C1-type_HTH"/>
</dbReference>
<dbReference type="PROSITE" id="PS50943">
    <property type="entry name" value="HTH_CROC1"/>
    <property type="match status" value="1"/>
</dbReference>
<dbReference type="Gene3D" id="1.10.260.40">
    <property type="entry name" value="lambda repressor-like DNA-binding domains"/>
    <property type="match status" value="1"/>
</dbReference>
<evidence type="ECO:0000313" key="3">
    <source>
        <dbReference type="EMBL" id="CUR33876.1"/>
    </source>
</evidence>
<gene>
    <name evidence="3" type="ORF">PL9214580005</name>
</gene>
<evidence type="ECO:0000256" key="1">
    <source>
        <dbReference type="SAM" id="MobiDB-lite"/>
    </source>
</evidence>